<sequence>MTERTVKFRLQADNGQMVGEVRVAAREFDHLGAEVEQTGRQAKTAGRNVDRLGNDTRGAGNLARSAAADFKSMALQVASVAAASVAIRSVITTGASFYQQMANVASVAGAGADEMERLTSAARDQAKVSIFSASQVAEAQYHLASAGQSVSRSVGQRDHRLAKRCHGTGRRHPIRPGQNHRDRQLITLAVRTRGERGDARGQRLRRRHLWQPGQHAEARRCDALCGTSGQVTQPGY</sequence>
<dbReference type="EMBL" id="MPRL01000007">
    <property type="protein sequence ID" value="OOZ41671.1"/>
    <property type="molecule type" value="Genomic_DNA"/>
</dbReference>
<gene>
    <name evidence="1" type="ORF">BOW53_03050</name>
</gene>
<dbReference type="InterPro" id="IPR010090">
    <property type="entry name" value="Phage_tape_meas"/>
</dbReference>
<accession>A0A1T2L9A5</accession>
<evidence type="ECO:0000313" key="1">
    <source>
        <dbReference type="EMBL" id="OOZ41671.1"/>
    </source>
</evidence>
<reference evidence="1 2" key="1">
    <citation type="submission" date="2016-11" db="EMBL/GenBank/DDBJ databases">
        <title>Mixed transmission modes and dynamic genome evolution in an obligate animal-bacterial symbiosis.</title>
        <authorList>
            <person name="Russell S.L."/>
            <person name="Corbett-Detig R.B."/>
            <person name="Cavanaugh C.M."/>
        </authorList>
    </citation>
    <scope>NUCLEOTIDE SEQUENCE [LARGE SCALE GENOMIC DNA]</scope>
    <source>
        <strain evidence="1">Sveles-Q1</strain>
    </source>
</reference>
<comment type="caution">
    <text evidence="1">The sequence shown here is derived from an EMBL/GenBank/DDBJ whole genome shotgun (WGS) entry which is preliminary data.</text>
</comment>
<keyword evidence="2" id="KW-1185">Reference proteome</keyword>
<dbReference type="OrthoDB" id="6745079at2"/>
<protein>
    <submittedName>
        <fullName evidence="1">Phage tail tape measure protein</fullName>
    </submittedName>
</protein>
<proteinExistence type="predicted"/>
<evidence type="ECO:0000313" key="2">
    <source>
        <dbReference type="Proteomes" id="UP000191110"/>
    </source>
</evidence>
<name>A0A1T2L9A5_9GAMM</name>
<dbReference type="Proteomes" id="UP000191110">
    <property type="component" value="Unassembled WGS sequence"/>
</dbReference>
<dbReference type="AlphaFoldDB" id="A0A1T2L9A5"/>
<dbReference type="NCBIfam" id="TIGR01760">
    <property type="entry name" value="tape_meas_TP901"/>
    <property type="match status" value="1"/>
</dbReference>
<organism evidence="1 2">
    <name type="scientific">Solemya pervernicosa gill symbiont</name>
    <dbReference type="NCBI Taxonomy" id="642797"/>
    <lineage>
        <taxon>Bacteria</taxon>
        <taxon>Pseudomonadati</taxon>
        <taxon>Pseudomonadota</taxon>
        <taxon>Gammaproteobacteria</taxon>
        <taxon>sulfur-oxidizing symbionts</taxon>
    </lineage>
</organism>